<evidence type="ECO:0000256" key="1">
    <source>
        <dbReference type="SAM" id="Phobius"/>
    </source>
</evidence>
<keyword evidence="3" id="KW-1185">Reference proteome</keyword>
<evidence type="ECO:0000313" key="2">
    <source>
        <dbReference type="EMBL" id="ABK98526.1"/>
    </source>
</evidence>
<feature type="transmembrane region" description="Helical" evidence="1">
    <location>
        <begin position="15"/>
        <end position="35"/>
    </location>
</feature>
<sequence>MATKEGAPEVKPDRLLVVAIVCAIYAYIFATGGAAKPDGSLLVAPVPYLSFMYVTFTAICLMVTGVTYGKFSGKILGLTFIILTFTGLLAPAIGLMAYGKLPF</sequence>
<keyword evidence="1" id="KW-0812">Transmembrane</keyword>
<keyword evidence="1" id="KW-1133">Transmembrane helix</keyword>
<dbReference type="STRING" id="338966.Ppro_0897"/>
<proteinExistence type="predicted"/>
<keyword evidence="1" id="KW-0472">Membrane</keyword>
<dbReference type="HOGENOM" id="CLU_2261082_0_0_7"/>
<dbReference type="AlphaFoldDB" id="A1AMF6"/>
<feature type="transmembrane region" description="Helical" evidence="1">
    <location>
        <begin position="75"/>
        <end position="98"/>
    </location>
</feature>
<dbReference type="Proteomes" id="UP000006732">
    <property type="component" value="Chromosome"/>
</dbReference>
<name>A1AMF6_PELPD</name>
<gene>
    <name evidence="2" type="ordered locus">Ppro_0897</name>
</gene>
<dbReference type="EMBL" id="CP000482">
    <property type="protein sequence ID" value="ABK98526.1"/>
    <property type="molecule type" value="Genomic_DNA"/>
</dbReference>
<evidence type="ECO:0000313" key="3">
    <source>
        <dbReference type="Proteomes" id="UP000006732"/>
    </source>
</evidence>
<accession>A1AMF6</accession>
<dbReference type="OrthoDB" id="5453830at2"/>
<dbReference type="RefSeq" id="WP_011734835.1">
    <property type="nucleotide sequence ID" value="NC_008609.1"/>
</dbReference>
<reference evidence="2 3" key="1">
    <citation type="submission" date="2006-10" db="EMBL/GenBank/DDBJ databases">
        <title>Complete sequence of chromosome of Pelobacter propionicus DSM 2379.</title>
        <authorList>
            <consortium name="US DOE Joint Genome Institute"/>
            <person name="Copeland A."/>
            <person name="Lucas S."/>
            <person name="Lapidus A."/>
            <person name="Barry K."/>
            <person name="Detter J.C."/>
            <person name="Glavina del Rio T."/>
            <person name="Hammon N."/>
            <person name="Israni S."/>
            <person name="Dalin E."/>
            <person name="Tice H."/>
            <person name="Pitluck S."/>
            <person name="Saunders E."/>
            <person name="Brettin T."/>
            <person name="Bruce D."/>
            <person name="Han C."/>
            <person name="Tapia R."/>
            <person name="Schmutz J."/>
            <person name="Larimer F."/>
            <person name="Land M."/>
            <person name="Hauser L."/>
            <person name="Kyrpides N."/>
            <person name="Kim E."/>
            <person name="Lovley D."/>
            <person name="Richardson P."/>
        </authorList>
    </citation>
    <scope>NUCLEOTIDE SEQUENCE [LARGE SCALE GENOMIC DNA]</scope>
    <source>
        <strain evidence="3">DSM 2379 / NBRC 103807 / OttBd1</strain>
    </source>
</reference>
<organism evidence="2 3">
    <name type="scientific">Pelobacter propionicus (strain DSM 2379 / NBRC 103807 / OttBd1)</name>
    <dbReference type="NCBI Taxonomy" id="338966"/>
    <lineage>
        <taxon>Bacteria</taxon>
        <taxon>Pseudomonadati</taxon>
        <taxon>Thermodesulfobacteriota</taxon>
        <taxon>Desulfuromonadia</taxon>
        <taxon>Desulfuromonadales</taxon>
        <taxon>Desulfuromonadaceae</taxon>
        <taxon>Pelobacter</taxon>
    </lineage>
</organism>
<protein>
    <submittedName>
        <fullName evidence="2">Uncharacterized protein</fullName>
    </submittedName>
</protein>
<dbReference type="KEGG" id="ppd:Ppro_0897"/>
<feature type="transmembrane region" description="Helical" evidence="1">
    <location>
        <begin position="47"/>
        <end position="68"/>
    </location>
</feature>